<dbReference type="SUPFAM" id="SSF48264">
    <property type="entry name" value="Cytochrome P450"/>
    <property type="match status" value="1"/>
</dbReference>
<feature type="region of interest" description="Disordered" evidence="5">
    <location>
        <begin position="167"/>
        <end position="193"/>
    </location>
</feature>
<evidence type="ECO:0000256" key="5">
    <source>
        <dbReference type="SAM" id="MobiDB-lite"/>
    </source>
</evidence>
<evidence type="ECO:0000256" key="3">
    <source>
        <dbReference type="ARBA" id="ARBA00023002"/>
    </source>
</evidence>
<dbReference type="GO" id="GO:0020037">
    <property type="term" value="F:heme binding"/>
    <property type="evidence" value="ECO:0007669"/>
    <property type="project" value="InterPro"/>
</dbReference>
<evidence type="ECO:0000256" key="6">
    <source>
        <dbReference type="SAM" id="Phobius"/>
    </source>
</evidence>
<evidence type="ECO:0000256" key="2">
    <source>
        <dbReference type="ARBA" id="ARBA00022723"/>
    </source>
</evidence>
<organism evidence="7 8">
    <name type="scientific">Panicum miliaceum</name>
    <name type="common">Proso millet</name>
    <name type="synonym">Broomcorn millet</name>
    <dbReference type="NCBI Taxonomy" id="4540"/>
    <lineage>
        <taxon>Eukaryota</taxon>
        <taxon>Viridiplantae</taxon>
        <taxon>Streptophyta</taxon>
        <taxon>Embryophyta</taxon>
        <taxon>Tracheophyta</taxon>
        <taxon>Spermatophyta</taxon>
        <taxon>Magnoliopsida</taxon>
        <taxon>Liliopsida</taxon>
        <taxon>Poales</taxon>
        <taxon>Poaceae</taxon>
        <taxon>PACMAD clade</taxon>
        <taxon>Panicoideae</taxon>
        <taxon>Panicodae</taxon>
        <taxon>Paniceae</taxon>
        <taxon>Panicinae</taxon>
        <taxon>Panicum</taxon>
        <taxon>Panicum sect. Panicum</taxon>
    </lineage>
</organism>
<keyword evidence="4" id="KW-0408">Iron</keyword>
<feature type="transmembrane region" description="Helical" evidence="6">
    <location>
        <begin position="6"/>
        <end position="27"/>
    </location>
</feature>
<evidence type="ECO:0000256" key="1">
    <source>
        <dbReference type="ARBA" id="ARBA00010617"/>
    </source>
</evidence>
<comment type="caution">
    <text evidence="7">The sequence shown here is derived from an EMBL/GenBank/DDBJ whole genome shotgun (WGS) entry which is preliminary data.</text>
</comment>
<keyword evidence="6" id="KW-0812">Transmembrane</keyword>
<evidence type="ECO:0000313" key="7">
    <source>
        <dbReference type="EMBL" id="RLM69942.1"/>
    </source>
</evidence>
<dbReference type="InterPro" id="IPR036396">
    <property type="entry name" value="Cyt_P450_sf"/>
</dbReference>
<keyword evidence="8" id="KW-1185">Reference proteome</keyword>
<dbReference type="GO" id="GO:0004497">
    <property type="term" value="F:monooxygenase activity"/>
    <property type="evidence" value="ECO:0007669"/>
    <property type="project" value="InterPro"/>
</dbReference>
<proteinExistence type="inferred from homology"/>
<name>A0A3L6Q1U0_PANMI</name>
<dbReference type="GO" id="GO:0005506">
    <property type="term" value="F:iron ion binding"/>
    <property type="evidence" value="ECO:0007669"/>
    <property type="project" value="InterPro"/>
</dbReference>
<keyword evidence="6" id="KW-1133">Transmembrane helix</keyword>
<accession>A0A3L6Q1U0</accession>
<dbReference type="EMBL" id="PQIB02000014">
    <property type="protein sequence ID" value="RLM69942.1"/>
    <property type="molecule type" value="Genomic_DNA"/>
</dbReference>
<dbReference type="OrthoDB" id="1711835at2759"/>
<keyword evidence="6" id="KW-0472">Membrane</keyword>
<dbReference type="Proteomes" id="UP000275267">
    <property type="component" value="Unassembled WGS sequence"/>
</dbReference>
<keyword evidence="3" id="KW-0560">Oxidoreductase</keyword>
<dbReference type="GO" id="GO:0016705">
    <property type="term" value="F:oxidoreductase activity, acting on paired donors, with incorporation or reduction of molecular oxygen"/>
    <property type="evidence" value="ECO:0007669"/>
    <property type="project" value="InterPro"/>
</dbReference>
<keyword evidence="2" id="KW-0479">Metal-binding</keyword>
<reference evidence="8" key="1">
    <citation type="journal article" date="2019" name="Nat. Commun.">
        <title>The genome of broomcorn millet.</title>
        <authorList>
            <person name="Zou C."/>
            <person name="Miki D."/>
            <person name="Li D."/>
            <person name="Tang Q."/>
            <person name="Xiao L."/>
            <person name="Rajput S."/>
            <person name="Deng P."/>
            <person name="Jia W."/>
            <person name="Huang R."/>
            <person name="Zhang M."/>
            <person name="Sun Y."/>
            <person name="Hu J."/>
            <person name="Fu X."/>
            <person name="Schnable P.S."/>
            <person name="Li F."/>
            <person name="Zhang H."/>
            <person name="Feng B."/>
            <person name="Zhu X."/>
            <person name="Liu R."/>
            <person name="Schnable J.C."/>
            <person name="Zhu J.-K."/>
            <person name="Zhang H."/>
        </authorList>
    </citation>
    <scope>NUCLEOTIDE SEQUENCE [LARGE SCALE GENOMIC DNA]</scope>
</reference>
<comment type="similarity">
    <text evidence="1">Belongs to the cytochrome P450 family.</text>
</comment>
<feature type="compositionally biased region" description="Low complexity" evidence="5">
    <location>
        <begin position="176"/>
        <end position="188"/>
    </location>
</feature>
<evidence type="ECO:0000256" key="4">
    <source>
        <dbReference type="ARBA" id="ARBA00023004"/>
    </source>
</evidence>
<dbReference type="Gene3D" id="1.10.630.10">
    <property type="entry name" value="Cytochrome P450"/>
    <property type="match status" value="1"/>
</dbReference>
<gene>
    <name evidence="7" type="ORF">C2845_PM17G01190</name>
</gene>
<dbReference type="AlphaFoldDB" id="A0A3L6Q1U0"/>
<evidence type="ECO:0000313" key="8">
    <source>
        <dbReference type="Proteomes" id="UP000275267"/>
    </source>
</evidence>
<sequence length="239" mass="26203">MAILEMQSSAALSLLLILLLTTPYIFYHLTRTLTKKKPTTHGLKSHPLLGHLPVFLRNRHRFLDWSTELIVANPDQRIGFWIPGMRTGIVTANPADVDRVLRANFANYPKGEHATSMLRDFLSCGLFNSDGDQCLWQRKNASLHTPLASSLLFPTLCAAFPGRASFATPAPRQEPRTASPATAPVTPAMGLPLSATKTRPRALALAPTNPSRGLTDACHAPPIRSHPILALDVRARRNP</sequence>
<protein>
    <submittedName>
        <fullName evidence="7">Cytochrome P450 94B3-like</fullName>
    </submittedName>
</protein>
<dbReference type="STRING" id="4540.A0A3L6Q1U0"/>
<dbReference type="PANTHER" id="PTHR24296">
    <property type="entry name" value="CYTOCHROME P450"/>
    <property type="match status" value="1"/>
</dbReference>